<accession>A0A1N7M8D8</accession>
<evidence type="ECO:0000256" key="1">
    <source>
        <dbReference type="ARBA" id="ARBA00004418"/>
    </source>
</evidence>
<evidence type="ECO:0000313" key="6">
    <source>
        <dbReference type="EMBL" id="SIS82249.1"/>
    </source>
</evidence>
<comment type="similarity">
    <text evidence="2">Belongs to the bacterial solute-binding protein 7 family.</text>
</comment>
<evidence type="ECO:0000256" key="5">
    <source>
        <dbReference type="ARBA" id="ARBA00022764"/>
    </source>
</evidence>
<evidence type="ECO:0000256" key="3">
    <source>
        <dbReference type="ARBA" id="ARBA00022448"/>
    </source>
</evidence>
<evidence type="ECO:0000256" key="4">
    <source>
        <dbReference type="ARBA" id="ARBA00022729"/>
    </source>
</evidence>
<dbReference type="Gene3D" id="3.40.190.170">
    <property type="entry name" value="Bacterial extracellular solute-binding protein, family 7"/>
    <property type="match status" value="1"/>
</dbReference>
<protein>
    <submittedName>
        <fullName evidence="6">Extracellular solute-binding protein, family 7</fullName>
    </submittedName>
</protein>
<gene>
    <name evidence="6" type="ORF">SAMN05421795_10643</name>
</gene>
<dbReference type="PANTHER" id="PTHR33376:SF7">
    <property type="entry name" value="C4-DICARBOXYLATE-BINDING PROTEIN DCTB"/>
    <property type="match status" value="1"/>
</dbReference>
<name>A0A1N7M8D8_9RHOB</name>
<organism evidence="6 7">
    <name type="scientific">Phaeovulum vinaykumarii</name>
    <dbReference type="NCBI Taxonomy" id="407234"/>
    <lineage>
        <taxon>Bacteria</taxon>
        <taxon>Pseudomonadati</taxon>
        <taxon>Pseudomonadota</taxon>
        <taxon>Alphaproteobacteria</taxon>
        <taxon>Rhodobacterales</taxon>
        <taxon>Paracoccaceae</taxon>
        <taxon>Phaeovulum</taxon>
    </lineage>
</organism>
<dbReference type="Pfam" id="PF03480">
    <property type="entry name" value="DctP"/>
    <property type="match status" value="1"/>
</dbReference>
<proteinExistence type="inferred from homology"/>
<dbReference type="NCBIfam" id="NF037995">
    <property type="entry name" value="TRAP_S1"/>
    <property type="match status" value="1"/>
</dbReference>
<dbReference type="AlphaFoldDB" id="A0A1N7M8D8"/>
<keyword evidence="4" id="KW-0732">Signal</keyword>
<dbReference type="STRING" id="407234.SAMN05421795_10643"/>
<keyword evidence="7" id="KW-1185">Reference proteome</keyword>
<dbReference type="EMBL" id="FTOM01000006">
    <property type="protein sequence ID" value="SIS82249.1"/>
    <property type="molecule type" value="Genomic_DNA"/>
</dbReference>
<dbReference type="InterPro" id="IPR038404">
    <property type="entry name" value="TRAP_DctP_sf"/>
</dbReference>
<reference evidence="7" key="1">
    <citation type="submission" date="2017-01" db="EMBL/GenBank/DDBJ databases">
        <authorList>
            <person name="Varghese N."/>
            <person name="Submissions S."/>
        </authorList>
    </citation>
    <scope>NUCLEOTIDE SEQUENCE [LARGE SCALE GENOMIC DNA]</scope>
    <source>
        <strain evidence="7">DSM 18714</strain>
    </source>
</reference>
<dbReference type="Proteomes" id="UP000186098">
    <property type="component" value="Unassembled WGS sequence"/>
</dbReference>
<dbReference type="InterPro" id="IPR018389">
    <property type="entry name" value="DctP_fam"/>
</dbReference>
<dbReference type="GO" id="GO:0042597">
    <property type="term" value="C:periplasmic space"/>
    <property type="evidence" value="ECO:0007669"/>
    <property type="project" value="UniProtKB-SubCell"/>
</dbReference>
<keyword evidence="3" id="KW-0813">Transport</keyword>
<dbReference type="GO" id="GO:0055085">
    <property type="term" value="P:transmembrane transport"/>
    <property type="evidence" value="ECO:0007669"/>
    <property type="project" value="InterPro"/>
</dbReference>
<dbReference type="PANTHER" id="PTHR33376">
    <property type="match status" value="1"/>
</dbReference>
<keyword evidence="5" id="KW-0574">Periplasm</keyword>
<comment type="subcellular location">
    <subcellularLocation>
        <location evidence="1">Periplasm</location>
    </subcellularLocation>
</comment>
<evidence type="ECO:0000313" key="7">
    <source>
        <dbReference type="Proteomes" id="UP000186098"/>
    </source>
</evidence>
<sequence length="150" mass="16220">MDFTEIFTALETGIIDGTDASGLANNVGLGIYDIVKHATFPGFHSMPSDHLACNKAVWDGLSDQQHRIISTAMQKPSLQTALTFEKANAEAAAKLRAAGVNLYDWSTEDRAAFRAAVQGAWENWAEKTPEARALVDSHKAYLAQVGLLAD</sequence>
<evidence type="ECO:0000256" key="2">
    <source>
        <dbReference type="ARBA" id="ARBA00009023"/>
    </source>
</evidence>